<feature type="region of interest" description="Disordered" evidence="1">
    <location>
        <begin position="68"/>
        <end position="94"/>
    </location>
</feature>
<dbReference type="Proteomes" id="UP000253324">
    <property type="component" value="Unassembled WGS sequence"/>
</dbReference>
<dbReference type="OrthoDB" id="7917007at2"/>
<reference evidence="2 3" key="1">
    <citation type="submission" date="2018-07" db="EMBL/GenBank/DDBJ databases">
        <title>Genomic Encyclopedia of Type Strains, Phase III (KMG-III): the genomes of soil and plant-associated and newly described type strains.</title>
        <authorList>
            <person name="Whitman W."/>
        </authorList>
    </citation>
    <scope>NUCLEOTIDE SEQUENCE [LARGE SCALE GENOMIC DNA]</scope>
    <source>
        <strain evidence="2 3">31-25a</strain>
    </source>
</reference>
<accession>A0A368YH48</accession>
<gene>
    <name evidence="2" type="ORF">C7476_11767</name>
</gene>
<protein>
    <submittedName>
        <fullName evidence="2">Uncharacterized protein</fullName>
    </submittedName>
</protein>
<organism evidence="2 3">
    <name type="scientific">Phyllobacterium bourgognense</name>
    <dbReference type="NCBI Taxonomy" id="314236"/>
    <lineage>
        <taxon>Bacteria</taxon>
        <taxon>Pseudomonadati</taxon>
        <taxon>Pseudomonadota</taxon>
        <taxon>Alphaproteobacteria</taxon>
        <taxon>Hyphomicrobiales</taxon>
        <taxon>Phyllobacteriaceae</taxon>
        <taxon>Phyllobacterium</taxon>
    </lineage>
</organism>
<name>A0A368YH48_9HYPH</name>
<evidence type="ECO:0000313" key="2">
    <source>
        <dbReference type="EMBL" id="RCW79552.1"/>
    </source>
</evidence>
<evidence type="ECO:0000256" key="1">
    <source>
        <dbReference type="SAM" id="MobiDB-lite"/>
    </source>
</evidence>
<feature type="region of interest" description="Disordered" evidence="1">
    <location>
        <begin position="112"/>
        <end position="147"/>
    </location>
</feature>
<proteinExistence type="predicted"/>
<evidence type="ECO:0000313" key="3">
    <source>
        <dbReference type="Proteomes" id="UP000253324"/>
    </source>
</evidence>
<dbReference type="RefSeq" id="WP_114432078.1">
    <property type="nucleotide sequence ID" value="NZ_QPJM01000017.1"/>
</dbReference>
<keyword evidence="3" id="KW-1185">Reference proteome</keyword>
<dbReference type="EMBL" id="QPJM01000017">
    <property type="protein sequence ID" value="RCW79552.1"/>
    <property type="molecule type" value="Genomic_DNA"/>
</dbReference>
<sequence>MSAPFNSDELKILWNIKANEVLIQALKRSPPREHNLLWLASLAQENSELKSRSLLYEPFQIWVRKYNPDQPRVPAGNSDGGQWTDEGGSGVTGGAQLASGHGRFGGAVAVGRKPETGPKAPDGTPATLVQSRGGGRSGSGPTLRRIAGRSQEITPTQAVRLSAAQNRKDAAVRTVQQRDPNWRPQARVYENVEGEIAANENIGREANERLAELNEGVNIRGSFIPYGFVDQAQCTAFGSAARSRLAETGIRDASIHLRGSAVTGRNSQTKTLHDGAKRSDLDVAIASETLFRRAEGARIGLWGKVELVQSRLKRRKCLRRSGLLRLRDAMAAQARRKVSFVIFRSREDIRKRGEFATLEDFIKFIRENGD</sequence>
<dbReference type="AlphaFoldDB" id="A0A368YH48"/>
<comment type="caution">
    <text evidence="2">The sequence shown here is derived from an EMBL/GenBank/DDBJ whole genome shotgun (WGS) entry which is preliminary data.</text>
</comment>